<evidence type="ECO:0008006" key="4">
    <source>
        <dbReference type="Google" id="ProtNLM"/>
    </source>
</evidence>
<reference evidence="2" key="1">
    <citation type="journal article" date="2023" name="Mol. Phylogenet. Evol.">
        <title>Genome-scale phylogeny and comparative genomics of the fungal order Sordariales.</title>
        <authorList>
            <person name="Hensen N."/>
            <person name="Bonometti L."/>
            <person name="Westerberg I."/>
            <person name="Brannstrom I.O."/>
            <person name="Guillou S."/>
            <person name="Cros-Aarteil S."/>
            <person name="Calhoun S."/>
            <person name="Haridas S."/>
            <person name="Kuo A."/>
            <person name="Mondo S."/>
            <person name="Pangilinan J."/>
            <person name="Riley R."/>
            <person name="LaButti K."/>
            <person name="Andreopoulos B."/>
            <person name="Lipzen A."/>
            <person name="Chen C."/>
            <person name="Yan M."/>
            <person name="Daum C."/>
            <person name="Ng V."/>
            <person name="Clum A."/>
            <person name="Steindorff A."/>
            <person name="Ohm R.A."/>
            <person name="Martin F."/>
            <person name="Silar P."/>
            <person name="Natvig D.O."/>
            <person name="Lalanne C."/>
            <person name="Gautier V."/>
            <person name="Ament-Velasquez S.L."/>
            <person name="Kruys A."/>
            <person name="Hutchinson M.I."/>
            <person name="Powell A.J."/>
            <person name="Barry K."/>
            <person name="Miller A.N."/>
            <person name="Grigoriev I.V."/>
            <person name="Debuchy R."/>
            <person name="Gladieux P."/>
            <person name="Hiltunen Thoren M."/>
            <person name="Johannesson H."/>
        </authorList>
    </citation>
    <scope>NUCLEOTIDE SEQUENCE</scope>
    <source>
        <strain evidence="2">CBS 731.68</strain>
    </source>
</reference>
<feature type="region of interest" description="Disordered" evidence="1">
    <location>
        <begin position="221"/>
        <end position="300"/>
    </location>
</feature>
<feature type="compositionally biased region" description="Low complexity" evidence="1">
    <location>
        <begin position="274"/>
        <end position="287"/>
    </location>
</feature>
<dbReference type="AlphaFoldDB" id="A0AAN6U9J0"/>
<protein>
    <recommendedName>
        <fullName evidence="4">BTB domain-containing protein</fullName>
    </recommendedName>
</protein>
<dbReference type="InterPro" id="IPR011333">
    <property type="entry name" value="SKP1/BTB/POZ_sf"/>
</dbReference>
<feature type="region of interest" description="Disordered" evidence="1">
    <location>
        <begin position="24"/>
        <end position="120"/>
    </location>
</feature>
<feature type="compositionally biased region" description="Acidic residues" evidence="1">
    <location>
        <begin position="673"/>
        <end position="684"/>
    </location>
</feature>
<dbReference type="SUPFAM" id="SSF54695">
    <property type="entry name" value="POZ domain"/>
    <property type="match status" value="1"/>
</dbReference>
<name>A0AAN6U9J0_9PEZI</name>
<dbReference type="Proteomes" id="UP001302602">
    <property type="component" value="Unassembled WGS sequence"/>
</dbReference>
<feature type="region of interest" description="Disordered" evidence="1">
    <location>
        <begin position="633"/>
        <end position="684"/>
    </location>
</feature>
<evidence type="ECO:0000313" key="2">
    <source>
        <dbReference type="EMBL" id="KAK4128957.1"/>
    </source>
</evidence>
<feature type="compositionally biased region" description="Low complexity" evidence="1">
    <location>
        <begin position="640"/>
        <end position="668"/>
    </location>
</feature>
<dbReference type="EMBL" id="MU853223">
    <property type="protein sequence ID" value="KAK4128957.1"/>
    <property type="molecule type" value="Genomic_DNA"/>
</dbReference>
<evidence type="ECO:0000313" key="3">
    <source>
        <dbReference type="Proteomes" id="UP001302602"/>
    </source>
</evidence>
<sequence length="811" mass="90270">MDTTDFSAKKRVVSYADALRGYKVFSPKPKPKPAQDQQVEAAPVPKEELRSTKNARKTSQKEGLTAAQKKRFKVTSDGVKPSHPNGTEATQCRQSAKNAQLKPPEFRSREHAGQPATRQVSYADAVKGASMLLRVRHKKAGPSHEMNPEAPCFNDIATVRRVLEESASVNAGSAQEDHVHGGNAIRDCRWVKTEGVVRHSAASELTHNTQDSAVSRYNAAGPRNMTLAPDTARTRRGNPLCGGGSGALHNQRSPRSSTWDHSSPAMQNSLAGLSPSASRNARHSASSTFSTTSDKILTTTSRHQILPARSDDHLIRDTTQQATSSEDKMNNQRENRIHELIEAHDRGEISLWEDAREWDVMVICGSRTWQLHREILARESQWFGDRLPAMPVDADHVVFDCAGHCPAQLWLVLYWMYNHTFYNYPIFLRSAFNGRQIHSAAFMYICGASVACESMMLTALGALGEAAFRLQQFFEQTPDETIEALDLSELYYPITAALEMTYEQPLTSEMLFPLRLAMAVIVEVVNEPLGLNPEFVEHAKDEWEGERSSFADAAAADLERFEENRILDGALALIQQRVEEREGEEGELEDEGLEDLVEERMDEEVDDGEGVWEDHNELGVFARGIAFWSESESSRHGSRYRSGPRSASGSSGSNSRSSSGSAPGPRNRNQQEIETEDADEEEDSFDIWEDAEPDEEAIPTHWLRNRGVLDDDDIAMFGQVMSREERWEVRKENNTGLRRPIRPSGPPPRGYFDRLVNFTDHPIPAPPATAPAPPTVPVHPNAANLAAGAVSVRWTARVIDHVGLLSVRQFH</sequence>
<dbReference type="CDD" id="cd18186">
    <property type="entry name" value="BTB_POZ_ZBTB_KLHL-like"/>
    <property type="match status" value="1"/>
</dbReference>
<keyword evidence="3" id="KW-1185">Reference proteome</keyword>
<gene>
    <name evidence="2" type="ORF">N657DRAFT_47946</name>
</gene>
<reference evidence="2" key="2">
    <citation type="submission" date="2023-05" db="EMBL/GenBank/DDBJ databases">
        <authorList>
            <consortium name="Lawrence Berkeley National Laboratory"/>
            <person name="Steindorff A."/>
            <person name="Hensen N."/>
            <person name="Bonometti L."/>
            <person name="Westerberg I."/>
            <person name="Brannstrom I.O."/>
            <person name="Guillou S."/>
            <person name="Cros-Aarteil S."/>
            <person name="Calhoun S."/>
            <person name="Haridas S."/>
            <person name="Kuo A."/>
            <person name="Mondo S."/>
            <person name="Pangilinan J."/>
            <person name="Riley R."/>
            <person name="Labutti K."/>
            <person name="Andreopoulos B."/>
            <person name="Lipzen A."/>
            <person name="Chen C."/>
            <person name="Yanf M."/>
            <person name="Daum C."/>
            <person name="Ng V."/>
            <person name="Clum A."/>
            <person name="Ohm R."/>
            <person name="Martin F."/>
            <person name="Silar P."/>
            <person name="Natvig D."/>
            <person name="Lalanne C."/>
            <person name="Gautier V."/>
            <person name="Ament-Velasquez S.L."/>
            <person name="Kruys A."/>
            <person name="Hutchinson M.I."/>
            <person name="Powell A.J."/>
            <person name="Barry K."/>
            <person name="Miller A.N."/>
            <person name="Grigoriev I.V."/>
            <person name="Debuchy R."/>
            <person name="Gladieux P."/>
            <person name="Thoren M.H."/>
            <person name="Johannesson H."/>
        </authorList>
    </citation>
    <scope>NUCLEOTIDE SEQUENCE</scope>
    <source>
        <strain evidence="2">CBS 731.68</strain>
    </source>
</reference>
<feature type="compositionally biased region" description="Polar residues" evidence="1">
    <location>
        <begin position="84"/>
        <end position="98"/>
    </location>
</feature>
<comment type="caution">
    <text evidence="2">The sequence shown here is derived from an EMBL/GenBank/DDBJ whole genome shotgun (WGS) entry which is preliminary data.</text>
</comment>
<feature type="compositionally biased region" description="Polar residues" evidence="1">
    <location>
        <begin position="248"/>
        <end position="271"/>
    </location>
</feature>
<accession>A0AAN6U9J0</accession>
<proteinExistence type="predicted"/>
<evidence type="ECO:0000256" key="1">
    <source>
        <dbReference type="SAM" id="MobiDB-lite"/>
    </source>
</evidence>
<organism evidence="2 3">
    <name type="scientific">Parathielavia appendiculata</name>
    <dbReference type="NCBI Taxonomy" id="2587402"/>
    <lineage>
        <taxon>Eukaryota</taxon>
        <taxon>Fungi</taxon>
        <taxon>Dikarya</taxon>
        <taxon>Ascomycota</taxon>
        <taxon>Pezizomycotina</taxon>
        <taxon>Sordariomycetes</taxon>
        <taxon>Sordariomycetidae</taxon>
        <taxon>Sordariales</taxon>
        <taxon>Chaetomiaceae</taxon>
        <taxon>Parathielavia</taxon>
    </lineage>
</organism>
<dbReference type="GeneID" id="87824325"/>
<feature type="compositionally biased region" description="Polar residues" evidence="1">
    <location>
        <begin position="288"/>
        <end position="300"/>
    </location>
</feature>
<dbReference type="RefSeq" id="XP_062652728.1">
    <property type="nucleotide sequence ID" value="XM_062787555.1"/>
</dbReference>